<keyword evidence="4 5" id="KW-0574">Periplasm</keyword>
<gene>
    <name evidence="5" type="primary">tolB</name>
    <name evidence="7" type="ORF">O1U_0021</name>
</gene>
<reference evidence="7 8" key="1">
    <citation type="journal article" date="2014" name="Environ. Microbiol.">
        <title>Genomic signatures of obligate host dependence in the luminous bacterial symbiont of a vertebrate.</title>
        <authorList>
            <person name="Hendry T.A."/>
            <person name="de Wet J.R."/>
            <person name="Dunlap P.V."/>
        </authorList>
    </citation>
    <scope>NUCLEOTIDE SEQUENCE [LARGE SCALE GENOMIC DNA]</scope>
    <source>
        <strain evidence="7 8">Akat1</strain>
    </source>
</reference>
<dbReference type="RefSeq" id="WP_016503365.1">
    <property type="nucleotide sequence ID" value="NZ_AMSD01000001.1"/>
</dbReference>
<dbReference type="SUPFAM" id="SSF69304">
    <property type="entry name" value="Tricorn protease N-terminal domain"/>
    <property type="match status" value="1"/>
</dbReference>
<dbReference type="HAMAP" id="MF_00671">
    <property type="entry name" value="TolB"/>
    <property type="match status" value="1"/>
</dbReference>
<dbReference type="Gene3D" id="3.40.50.10070">
    <property type="entry name" value="TolB, N-terminal domain"/>
    <property type="match status" value="1"/>
</dbReference>
<comment type="similarity">
    <text evidence="2 5">Belongs to the TolB family.</text>
</comment>
<evidence type="ECO:0000259" key="6">
    <source>
        <dbReference type="Pfam" id="PF04052"/>
    </source>
</evidence>
<name>S3DGI9_9GAMM</name>
<comment type="caution">
    <text evidence="7">The sequence shown here is derived from an EMBL/GenBank/DDBJ whole genome shotgun (WGS) entry which is preliminary data.</text>
</comment>
<dbReference type="Gene3D" id="2.120.10.30">
    <property type="entry name" value="TolB, C-terminal domain"/>
    <property type="match status" value="1"/>
</dbReference>
<dbReference type="SUPFAM" id="SSF52964">
    <property type="entry name" value="TolB, N-terminal domain"/>
    <property type="match status" value="1"/>
</dbReference>
<dbReference type="InterPro" id="IPR007195">
    <property type="entry name" value="TolB_N"/>
</dbReference>
<comment type="subunit">
    <text evidence="5">The Tol-Pal system is composed of five core proteins: the inner membrane proteins TolA, TolQ and TolR, the periplasmic protein TolB and the outer membrane protein Pal. They form a network linking the inner and outer membranes and the peptidoglycan layer.</text>
</comment>
<dbReference type="PANTHER" id="PTHR36842:SF1">
    <property type="entry name" value="PROTEIN TOLB"/>
    <property type="match status" value="1"/>
</dbReference>
<evidence type="ECO:0000256" key="3">
    <source>
        <dbReference type="ARBA" id="ARBA00022729"/>
    </source>
</evidence>
<dbReference type="AlphaFoldDB" id="S3DGI9"/>
<keyword evidence="3 5" id="KW-0732">Signal</keyword>
<dbReference type="GO" id="GO:0017038">
    <property type="term" value="P:protein import"/>
    <property type="evidence" value="ECO:0007669"/>
    <property type="project" value="InterPro"/>
</dbReference>
<evidence type="ECO:0000313" key="8">
    <source>
        <dbReference type="Proteomes" id="UP000053688"/>
    </source>
</evidence>
<dbReference type="GO" id="GO:0042597">
    <property type="term" value="C:periplasmic space"/>
    <property type="evidence" value="ECO:0007669"/>
    <property type="project" value="UniProtKB-SubCell"/>
</dbReference>
<dbReference type="STRING" id="28176.CF66_2427"/>
<organism evidence="7 8">
    <name type="scientific">Candidatus Photodesmus katoptron Akat1</name>
    <dbReference type="NCBI Taxonomy" id="1236703"/>
    <lineage>
        <taxon>Bacteria</taxon>
        <taxon>Pseudomonadati</taxon>
        <taxon>Pseudomonadota</taxon>
        <taxon>Gammaproteobacteria</taxon>
        <taxon>Vibrionales</taxon>
        <taxon>Vibrionaceae</taxon>
        <taxon>Candidatus Photodesmus</taxon>
    </lineage>
</organism>
<proteinExistence type="inferred from homology"/>
<dbReference type="GO" id="GO:0051301">
    <property type="term" value="P:cell division"/>
    <property type="evidence" value="ECO:0007669"/>
    <property type="project" value="UniProtKB-UniRule"/>
</dbReference>
<dbReference type="EMBL" id="AMSD01000001">
    <property type="protein sequence ID" value="EPE37567.1"/>
    <property type="molecule type" value="Genomic_DNA"/>
</dbReference>
<dbReference type="PATRIC" id="fig|1236703.3.peg.2"/>
<sequence length="457" mass="51235">MKLFLLKILGCFFLLLLIPIESTNSALELIITDGINKARPVAILPLNWTGSSKLPQDVSSIITADLQNSGKFNPIPIPKILKIPDFESDMDFDIWVNLGVEVVFFGSILENQDGNYIIKYQLVDIARAKFNKEKKDILGFDIRSIFNKNHLLLSTRAIVPANQLRKYAHRISDLIYESLTGEKGAFVTKIAYIVVENEGLYPYQLRIADYDGHNERLLLSSKQPLMSPAWSPNAKKIAYVSFQNGKSGIFIIDIYTGEHYQVTAYPRHNGAPKFSPDGTKLALVLSKTGRLQIYTLDLKLNELTQITRGSSNNTEPFWHPNGNSLIFTSDRGGKPQIYQVNLTNDKINRLTWRGIKNLSGQITSDGKFLVMVSQIGNSGFNLAKQDLESGVVQILTNTFLDESPSISPNGNMIIYSSIYNESNALSIVSMDGRFTARLPKRKQRVKSPAWSPFSHNN</sequence>
<feature type="domain" description="TolB N-terminal" evidence="6">
    <location>
        <begin position="28"/>
        <end position="129"/>
    </location>
</feature>
<dbReference type="InterPro" id="IPR014167">
    <property type="entry name" value="Tol-Pal_TolB"/>
</dbReference>
<evidence type="ECO:0000256" key="2">
    <source>
        <dbReference type="ARBA" id="ARBA00009820"/>
    </source>
</evidence>
<evidence type="ECO:0000256" key="1">
    <source>
        <dbReference type="ARBA" id="ARBA00004418"/>
    </source>
</evidence>
<dbReference type="Pfam" id="PF07676">
    <property type="entry name" value="PD40"/>
    <property type="match status" value="4"/>
</dbReference>
<comment type="subcellular location">
    <subcellularLocation>
        <location evidence="1 5">Periplasm</location>
    </subcellularLocation>
</comment>
<dbReference type="InterPro" id="IPR011042">
    <property type="entry name" value="6-blade_b-propeller_TolB-like"/>
</dbReference>
<dbReference type="InterPro" id="IPR011659">
    <property type="entry name" value="WD40"/>
</dbReference>
<keyword evidence="8" id="KW-1185">Reference proteome</keyword>
<evidence type="ECO:0000256" key="4">
    <source>
        <dbReference type="ARBA" id="ARBA00022764"/>
    </source>
</evidence>
<evidence type="ECO:0000256" key="5">
    <source>
        <dbReference type="HAMAP-Rule" id="MF_00671"/>
    </source>
</evidence>
<protein>
    <recommendedName>
        <fullName evidence="5">Tol-Pal system protein TolB</fullName>
    </recommendedName>
</protein>
<dbReference type="eggNOG" id="COG0823">
    <property type="taxonomic scope" value="Bacteria"/>
</dbReference>
<evidence type="ECO:0000313" key="7">
    <source>
        <dbReference type="EMBL" id="EPE37567.1"/>
    </source>
</evidence>
<dbReference type="Proteomes" id="UP000053688">
    <property type="component" value="Unassembled WGS sequence"/>
</dbReference>
<keyword evidence="5" id="KW-0132">Cell division</keyword>
<dbReference type="Pfam" id="PF04052">
    <property type="entry name" value="TolB_N"/>
    <property type="match status" value="1"/>
</dbReference>
<dbReference type="PANTHER" id="PTHR36842">
    <property type="entry name" value="PROTEIN TOLB HOMOLOG"/>
    <property type="match status" value="1"/>
</dbReference>
<comment type="function">
    <text evidence="5">Part of the Tol-Pal system, which plays a role in outer membrane invagination during cell division and is important for maintaining outer membrane integrity.</text>
</comment>
<accession>S3DGI9</accession>
<keyword evidence="5" id="KW-0131">Cell cycle</keyword>
<dbReference type="NCBIfam" id="TIGR02800">
    <property type="entry name" value="propeller_TolB"/>
    <property type="match status" value="1"/>
</dbReference>